<dbReference type="RefSeq" id="WP_209769374.1">
    <property type="nucleotide sequence ID" value="NZ_JAGINP010000019.1"/>
</dbReference>
<dbReference type="EMBL" id="JAGINP010000019">
    <property type="protein sequence ID" value="MBP2295002.1"/>
    <property type="molecule type" value="Genomic_DNA"/>
</dbReference>
<evidence type="ECO:0000313" key="4">
    <source>
        <dbReference type="Proteomes" id="UP000781958"/>
    </source>
</evidence>
<dbReference type="PANTHER" id="PTHR45128">
    <property type="entry name" value="METHYLTRANSFERASE TYPE 11"/>
    <property type="match status" value="1"/>
</dbReference>
<evidence type="ECO:0000259" key="1">
    <source>
        <dbReference type="Pfam" id="PF13847"/>
    </source>
</evidence>
<dbReference type="Gene3D" id="3.40.50.150">
    <property type="entry name" value="Vaccinia Virus protein VP39"/>
    <property type="match status" value="1"/>
</dbReference>
<dbReference type="GO" id="GO:0008168">
    <property type="term" value="F:methyltransferase activity"/>
    <property type="evidence" value="ECO:0007669"/>
    <property type="project" value="UniProtKB-KW"/>
</dbReference>
<proteinExistence type="predicted"/>
<organism evidence="3 4">
    <name type="scientific">Azospirillum rugosum</name>
    <dbReference type="NCBI Taxonomy" id="416170"/>
    <lineage>
        <taxon>Bacteria</taxon>
        <taxon>Pseudomonadati</taxon>
        <taxon>Pseudomonadota</taxon>
        <taxon>Alphaproteobacteria</taxon>
        <taxon>Rhodospirillales</taxon>
        <taxon>Azospirillaceae</taxon>
        <taxon>Azospirillum</taxon>
    </lineage>
</organism>
<sequence length="373" mass="40157">MTAATSHDSTAISTAAATTRFDQGRADAFADRLIGVLNGGAMALMTSVGHRTGLFDRMAALPPSTSGEIAQAAGLNERYVREWLGAMVTGGFVELDPDNGRYTLPEEHAASLTRSSPLGNVAVYAQYIPLLGSVEDRIVECFHKGGGVPYEAFTRFHEVMAEDSGQTVLGALTDRILPLAPGIVERLEAGIDVLDIGCGSGRALNLLARTFPNSRFTGYDLSVDAIGRGRAESIQHGTGNIRFAQADLTHLDEAARYDLITAFDAIHDQKEPGTVLSAIARALRPDGTFLMQDIHASCHHHNNIDHPIGPLLYTVSCMHCMTVSLAQDGAGFGAMWGRETAIAMLRERGFTDVTVHQLPHDLQNDYYVCRHGP</sequence>
<name>A0ABS4SRD4_9PROT</name>
<dbReference type="Pfam" id="PF21320">
    <property type="entry name" value="WHD_Rv2258c"/>
    <property type="match status" value="1"/>
</dbReference>
<dbReference type="SUPFAM" id="SSF46785">
    <property type="entry name" value="Winged helix' DNA-binding domain"/>
    <property type="match status" value="1"/>
</dbReference>
<dbReference type="InterPro" id="IPR036388">
    <property type="entry name" value="WH-like_DNA-bd_sf"/>
</dbReference>
<dbReference type="InterPro" id="IPR036390">
    <property type="entry name" value="WH_DNA-bd_sf"/>
</dbReference>
<protein>
    <submittedName>
        <fullName evidence="3">SAM-dependent methyltransferase</fullName>
    </submittedName>
</protein>
<keyword evidence="4" id="KW-1185">Reference proteome</keyword>
<comment type="caution">
    <text evidence="3">The sequence shown here is derived from an EMBL/GenBank/DDBJ whole genome shotgun (WGS) entry which is preliminary data.</text>
</comment>
<evidence type="ECO:0000259" key="2">
    <source>
        <dbReference type="Pfam" id="PF21320"/>
    </source>
</evidence>
<dbReference type="InterPro" id="IPR025714">
    <property type="entry name" value="Methyltranfer_dom"/>
</dbReference>
<dbReference type="CDD" id="cd02440">
    <property type="entry name" value="AdoMet_MTases"/>
    <property type="match status" value="1"/>
</dbReference>
<feature type="domain" description="S-adenosylmethionine-dependent methyltransferase Rv2258c-like winged HTH" evidence="2">
    <location>
        <begin position="40"/>
        <end position="114"/>
    </location>
</feature>
<dbReference type="Proteomes" id="UP000781958">
    <property type="component" value="Unassembled WGS sequence"/>
</dbReference>
<keyword evidence="3" id="KW-0489">Methyltransferase</keyword>
<dbReference type="InterPro" id="IPR048711">
    <property type="entry name" value="WHD_Rv2258c"/>
</dbReference>
<dbReference type="Pfam" id="PF13847">
    <property type="entry name" value="Methyltransf_31"/>
    <property type="match status" value="1"/>
</dbReference>
<accession>A0ABS4SRD4</accession>
<dbReference type="PANTHER" id="PTHR45128:SF1">
    <property type="entry name" value="S-ADENOSYLMETHIONINE-DEPENDENT METHYLTRANSFERASE RV2258C"/>
    <property type="match status" value="1"/>
</dbReference>
<feature type="domain" description="Methyltransferase" evidence="1">
    <location>
        <begin position="188"/>
        <end position="295"/>
    </location>
</feature>
<dbReference type="GO" id="GO:0032259">
    <property type="term" value="P:methylation"/>
    <property type="evidence" value="ECO:0007669"/>
    <property type="project" value="UniProtKB-KW"/>
</dbReference>
<dbReference type="SUPFAM" id="SSF53335">
    <property type="entry name" value="S-adenosyl-L-methionine-dependent methyltransferases"/>
    <property type="match status" value="1"/>
</dbReference>
<gene>
    <name evidence="3" type="ORF">J2851_004805</name>
</gene>
<dbReference type="InterPro" id="IPR053173">
    <property type="entry name" value="SAM-binding_MTase"/>
</dbReference>
<dbReference type="Gene3D" id="1.10.10.10">
    <property type="entry name" value="Winged helix-like DNA-binding domain superfamily/Winged helix DNA-binding domain"/>
    <property type="match status" value="1"/>
</dbReference>
<dbReference type="InterPro" id="IPR029063">
    <property type="entry name" value="SAM-dependent_MTases_sf"/>
</dbReference>
<reference evidence="3 4" key="1">
    <citation type="submission" date="2021-03" db="EMBL/GenBank/DDBJ databases">
        <title>Genomic Encyclopedia of Type Strains, Phase III (KMG-III): the genomes of soil and plant-associated and newly described type strains.</title>
        <authorList>
            <person name="Whitman W."/>
        </authorList>
    </citation>
    <scope>NUCLEOTIDE SEQUENCE [LARGE SCALE GENOMIC DNA]</scope>
    <source>
        <strain evidence="3 4">IMMIB AFH-6</strain>
    </source>
</reference>
<keyword evidence="3" id="KW-0808">Transferase</keyword>
<evidence type="ECO:0000313" key="3">
    <source>
        <dbReference type="EMBL" id="MBP2295002.1"/>
    </source>
</evidence>